<dbReference type="AlphaFoldDB" id="A0A4S2JBP7"/>
<dbReference type="InterPro" id="IPR001251">
    <property type="entry name" value="CRAL-TRIO_dom"/>
</dbReference>
<name>A0A4S2JBP7_9HYME</name>
<organism evidence="4 5">
    <name type="scientific">Temnothorax longispinosus</name>
    <dbReference type="NCBI Taxonomy" id="300112"/>
    <lineage>
        <taxon>Eukaryota</taxon>
        <taxon>Metazoa</taxon>
        <taxon>Ecdysozoa</taxon>
        <taxon>Arthropoda</taxon>
        <taxon>Hexapoda</taxon>
        <taxon>Insecta</taxon>
        <taxon>Pterygota</taxon>
        <taxon>Neoptera</taxon>
        <taxon>Endopterygota</taxon>
        <taxon>Hymenoptera</taxon>
        <taxon>Apocrita</taxon>
        <taxon>Aculeata</taxon>
        <taxon>Formicoidea</taxon>
        <taxon>Formicidae</taxon>
        <taxon>Myrmicinae</taxon>
        <taxon>Temnothorax</taxon>
    </lineage>
</organism>
<feature type="domain" description="CRAL-TRIO" evidence="3">
    <location>
        <begin position="683"/>
        <end position="847"/>
    </location>
</feature>
<dbReference type="Gene3D" id="3.40.525.10">
    <property type="entry name" value="CRAL-TRIO lipid binding domain"/>
    <property type="match status" value="1"/>
</dbReference>
<evidence type="ECO:0000259" key="3">
    <source>
        <dbReference type="PROSITE" id="PS50191"/>
    </source>
</evidence>
<dbReference type="SUPFAM" id="SSF52540">
    <property type="entry name" value="P-loop containing nucleoside triphosphate hydrolases"/>
    <property type="match status" value="1"/>
</dbReference>
<dbReference type="Pfam" id="PF00650">
    <property type="entry name" value="CRAL_TRIO"/>
    <property type="match status" value="1"/>
</dbReference>
<evidence type="ECO:0000313" key="5">
    <source>
        <dbReference type="Proteomes" id="UP000310200"/>
    </source>
</evidence>
<feature type="transmembrane region" description="Helical" evidence="2">
    <location>
        <begin position="222"/>
        <end position="239"/>
    </location>
</feature>
<dbReference type="PRINTS" id="PR00180">
    <property type="entry name" value="CRETINALDHBP"/>
</dbReference>
<reference evidence="4 5" key="1">
    <citation type="journal article" date="2019" name="Philos. Trans. R. Soc. Lond., B, Biol. Sci.">
        <title>Ant behaviour and brain gene expression of defending hosts depend on the ecological success of the intruding social parasite.</title>
        <authorList>
            <person name="Kaur R."/>
            <person name="Stoldt M."/>
            <person name="Jongepier E."/>
            <person name="Feldmeyer B."/>
            <person name="Menzel F."/>
            <person name="Bornberg-Bauer E."/>
            <person name="Foitzik S."/>
        </authorList>
    </citation>
    <scope>NUCLEOTIDE SEQUENCE [LARGE SCALE GENOMIC DNA]</scope>
    <source>
        <tissue evidence="4">Whole body</tissue>
    </source>
</reference>
<keyword evidence="2" id="KW-0472">Membrane</keyword>
<gene>
    <name evidence="4" type="ORF">DBV15_00939</name>
</gene>
<dbReference type="PANTHER" id="PTHR10174">
    <property type="entry name" value="ALPHA-TOCOPHEROL TRANSFER PROTEIN-RELATED"/>
    <property type="match status" value="1"/>
</dbReference>
<evidence type="ECO:0000313" key="4">
    <source>
        <dbReference type="EMBL" id="TGZ32763.1"/>
    </source>
</evidence>
<evidence type="ECO:0000256" key="2">
    <source>
        <dbReference type="SAM" id="Phobius"/>
    </source>
</evidence>
<keyword evidence="2" id="KW-1133">Transmembrane helix</keyword>
<dbReference type="InterPro" id="IPR027417">
    <property type="entry name" value="P-loop_NTPase"/>
</dbReference>
<dbReference type="Proteomes" id="UP000310200">
    <property type="component" value="Unassembled WGS sequence"/>
</dbReference>
<dbReference type="CDD" id="cd00170">
    <property type="entry name" value="SEC14"/>
    <property type="match status" value="1"/>
</dbReference>
<dbReference type="GO" id="GO:0016020">
    <property type="term" value="C:membrane"/>
    <property type="evidence" value="ECO:0007669"/>
    <property type="project" value="TreeGrafter"/>
</dbReference>
<proteinExistence type="predicted"/>
<dbReference type="SUPFAM" id="SSF46938">
    <property type="entry name" value="CRAL/TRIO N-terminal domain"/>
    <property type="match status" value="1"/>
</dbReference>
<dbReference type="PROSITE" id="PS50191">
    <property type="entry name" value="CRAL_TRIO"/>
    <property type="match status" value="1"/>
</dbReference>
<dbReference type="Gene3D" id="1.10.8.20">
    <property type="entry name" value="N-terminal domain of phosphatidylinositol transfer protein sec14p"/>
    <property type="match status" value="1"/>
</dbReference>
<dbReference type="SUPFAM" id="SSF52087">
    <property type="entry name" value="CRAL/TRIO domain"/>
    <property type="match status" value="1"/>
</dbReference>
<dbReference type="EMBL" id="QBLH01003812">
    <property type="protein sequence ID" value="TGZ32763.1"/>
    <property type="molecule type" value="Genomic_DNA"/>
</dbReference>
<comment type="caution">
    <text evidence="4">The sequence shown here is derived from an EMBL/GenBank/DDBJ whole genome shotgun (WGS) entry which is preliminary data.</text>
</comment>
<accession>A0A4S2JBP7</accession>
<evidence type="ECO:0000256" key="1">
    <source>
        <dbReference type="SAM" id="MobiDB-lite"/>
    </source>
</evidence>
<sequence length="917" mass="105719">MMNCENITNGFNESKYEKQMYYTWSRTNTFNGHEFNRVRVRISDNLDDKNWDSIVKTRSKEEFPVIYSCEDSMSDSSSVNLCDIQCKQSAKRPMENQDMEIEEARGPSPLMILDKANARQRQFSAANKGSEMHVEESKGSLDSNQKNNISSDKKDNISSDRRDNVSSDRRDNVSSDRRDNISSDRRGKVSSDRRDNIRSNRRDNIRSFSSNYLSKMSCCKRLMFLPLTVIVVLSLAVYMSESQDRKHSSDFASAVVELKRIHGQDALIFDLSKYLLSDTPRLKIITLIGGTGVGKSYTVEIIKKNFPRKYSIRQYFPPIRTGFEFNIPFLQPGLIIIENLKERDLMDVAKFFKRYQDTYKDKLVTILAVFNFDVSSYPSIRKIEDIFYENISKDIRFFYYLPLDENALSMCIMDAIVESGLTLSENKFAAVKRSLIQNNAGCKRAYNKVQIYEQINFAKYEVQDLRMRFTFNRPVEPDISTYDRVGEKTIGVRNQIEEGRRRARLAQSTSLPSAGRLRESCILRSIRTLGTKARSPSCTPKDSRATARTPLVRDWKRVEEGQRAGNYKRAIDQQEWGSRFQMGAVEWAVDEDNYECTLSSETQKIAKEELREDKNTRDQALEQMRNWIRMNPRIQNCRLDARFLLRFLRCKKFNVPMAQEAIERYLLLRQVYRQAFHNLDITETNMAELLSMGYLFAAPGRDAKGRRVIIARPGVFDPHKYTNVDMCKIHAITYEALMEDEENQVRGFVHFADGAGVSFPHLTLFTPKEAVRIVKNGERTVPMRHKEVHGINAHPSLKFALDFGMSLISEKIRNRVKLYTSLEDAINSKLDVSMLPKEYGGTIPMKEMIDLWRDELIKLKPTLVNNDKMNVYLELYSEKAREGAVSALKQGFGCSSVGSNDTTMCGISGSFRKLEVD</sequence>
<keyword evidence="2" id="KW-0812">Transmembrane</keyword>
<dbReference type="PANTHER" id="PTHR10174:SF208">
    <property type="entry name" value="CRAL-TRIO DOMAIN-CONTAINING PROTEIN DDB_G0278031"/>
    <property type="match status" value="1"/>
</dbReference>
<dbReference type="GO" id="GO:1902936">
    <property type="term" value="F:phosphatidylinositol bisphosphate binding"/>
    <property type="evidence" value="ECO:0007669"/>
    <property type="project" value="TreeGrafter"/>
</dbReference>
<dbReference type="InterPro" id="IPR036865">
    <property type="entry name" value="CRAL-TRIO_dom_sf"/>
</dbReference>
<protein>
    <recommendedName>
        <fullName evidence="3">CRAL-TRIO domain-containing protein</fullName>
    </recommendedName>
</protein>
<dbReference type="InterPro" id="IPR036273">
    <property type="entry name" value="CRAL/TRIO_N_dom_sf"/>
</dbReference>
<dbReference type="Gene3D" id="1.20.5.1200">
    <property type="entry name" value="Alpha-tocopherol transfer"/>
    <property type="match status" value="1"/>
</dbReference>
<dbReference type="STRING" id="300112.A0A4S2JBP7"/>
<feature type="compositionally biased region" description="Basic and acidic residues" evidence="1">
    <location>
        <begin position="151"/>
        <end position="198"/>
    </location>
</feature>
<dbReference type="InterPro" id="IPR011074">
    <property type="entry name" value="CRAL/TRIO_N_dom"/>
</dbReference>
<keyword evidence="5" id="KW-1185">Reference proteome</keyword>
<feature type="compositionally biased region" description="Basic and acidic residues" evidence="1">
    <location>
        <begin position="130"/>
        <end position="139"/>
    </location>
</feature>
<feature type="region of interest" description="Disordered" evidence="1">
    <location>
        <begin position="122"/>
        <end position="198"/>
    </location>
</feature>
<dbReference type="SMART" id="SM01100">
    <property type="entry name" value="CRAL_TRIO_N"/>
    <property type="match status" value="1"/>
</dbReference>